<evidence type="ECO:0000256" key="1">
    <source>
        <dbReference type="ARBA" id="ARBA00008136"/>
    </source>
</evidence>
<evidence type="ECO:0000256" key="6">
    <source>
        <dbReference type="ARBA" id="ARBA00023125"/>
    </source>
</evidence>
<evidence type="ECO:0000313" key="9">
    <source>
        <dbReference type="EMBL" id="MCV2873618.1"/>
    </source>
</evidence>
<accession>A0ABT2ZRH5</accession>
<keyword evidence="3" id="KW-0227">DNA damage</keyword>
<keyword evidence="7" id="KW-0456">Lyase</keyword>
<dbReference type="PANTHER" id="PTHR13604:SF0">
    <property type="entry name" value="ABASIC SITE PROCESSING PROTEIN HMCES"/>
    <property type="match status" value="1"/>
</dbReference>
<dbReference type="EMBL" id="JAOWKZ010000003">
    <property type="protein sequence ID" value="MCV2873618.1"/>
    <property type="molecule type" value="Genomic_DNA"/>
</dbReference>
<evidence type="ECO:0000256" key="8">
    <source>
        <dbReference type="RuleBase" id="RU364100"/>
    </source>
</evidence>
<dbReference type="Proteomes" id="UP001652564">
    <property type="component" value="Unassembled WGS sequence"/>
</dbReference>
<dbReference type="Pfam" id="PF02586">
    <property type="entry name" value="SRAP"/>
    <property type="match status" value="1"/>
</dbReference>
<protein>
    <recommendedName>
        <fullName evidence="8">Abasic site processing protein</fullName>
        <ecNumber evidence="8">3.4.-.-</ecNumber>
    </recommendedName>
</protein>
<keyword evidence="4 8" id="KW-0378">Hydrolase</keyword>
<organism evidence="9 10">
    <name type="scientific">Albidovulum litorale</name>
    <dbReference type="NCBI Taxonomy" id="2984134"/>
    <lineage>
        <taxon>Bacteria</taxon>
        <taxon>Pseudomonadati</taxon>
        <taxon>Pseudomonadota</taxon>
        <taxon>Alphaproteobacteria</taxon>
        <taxon>Rhodobacterales</taxon>
        <taxon>Paracoccaceae</taxon>
        <taxon>Albidovulum</taxon>
    </lineage>
</organism>
<comment type="similarity">
    <text evidence="1 8">Belongs to the SOS response-associated peptidase family.</text>
</comment>
<keyword evidence="6" id="KW-0238">DNA-binding</keyword>
<comment type="caution">
    <text evidence="9">The sequence shown here is derived from an EMBL/GenBank/DDBJ whole genome shotgun (WGS) entry which is preliminary data.</text>
</comment>
<dbReference type="PANTHER" id="PTHR13604">
    <property type="entry name" value="DC12-RELATED"/>
    <property type="match status" value="1"/>
</dbReference>
<dbReference type="InterPro" id="IPR036590">
    <property type="entry name" value="SRAP-like"/>
</dbReference>
<evidence type="ECO:0000256" key="4">
    <source>
        <dbReference type="ARBA" id="ARBA00022801"/>
    </source>
</evidence>
<keyword evidence="5" id="KW-0190">Covalent protein-DNA linkage</keyword>
<keyword evidence="2 8" id="KW-0645">Protease</keyword>
<evidence type="ECO:0000256" key="5">
    <source>
        <dbReference type="ARBA" id="ARBA00023124"/>
    </source>
</evidence>
<dbReference type="SUPFAM" id="SSF143081">
    <property type="entry name" value="BB1717-like"/>
    <property type="match status" value="1"/>
</dbReference>
<gene>
    <name evidence="9" type="ORF">OEZ71_15050</name>
</gene>
<dbReference type="InterPro" id="IPR003738">
    <property type="entry name" value="SRAP"/>
</dbReference>
<evidence type="ECO:0000256" key="7">
    <source>
        <dbReference type="ARBA" id="ARBA00023239"/>
    </source>
</evidence>
<sequence length="220" mass="24671">MCGRFILSDASWAEYHDALRLIRGASGHVSYNIKPTQTVSLARIVDGRLTADQARWWFVPAWFDGEIRNWKATTFNARIETAASKPVFRRAWKSGRCILPASGYYEWTGDKSARRPWFIGLTQNAPVFFFAGLCEARADSALTCTILTREAAPELSHLHPRMPVVLTGEELLPWLSGETGDAAARDLGRGWAGRFITRPVRPFGRDDDGPELIEQDGFDL</sequence>
<evidence type="ECO:0000313" key="10">
    <source>
        <dbReference type="Proteomes" id="UP001652564"/>
    </source>
</evidence>
<dbReference type="EC" id="3.4.-.-" evidence="8"/>
<reference evidence="9 10" key="1">
    <citation type="submission" date="2022-10" db="EMBL/GenBank/DDBJ databases">
        <title>Defluviimonas sp. nov., isolated from ocean surface sediments.</title>
        <authorList>
            <person name="He W."/>
            <person name="Wang L."/>
            <person name="Zhang D.-F."/>
        </authorList>
    </citation>
    <scope>NUCLEOTIDE SEQUENCE [LARGE SCALE GENOMIC DNA]</scope>
    <source>
        <strain evidence="9 10">WL0050</strain>
    </source>
</reference>
<name>A0ABT2ZRH5_9RHOB</name>
<evidence type="ECO:0000256" key="2">
    <source>
        <dbReference type="ARBA" id="ARBA00022670"/>
    </source>
</evidence>
<proteinExistence type="inferred from homology"/>
<keyword evidence="10" id="KW-1185">Reference proteome</keyword>
<dbReference type="Gene3D" id="3.90.1680.10">
    <property type="entry name" value="SOS response associated peptidase-like"/>
    <property type="match status" value="1"/>
</dbReference>
<dbReference type="RefSeq" id="WP_263740819.1">
    <property type="nucleotide sequence ID" value="NZ_JAOWKZ010000003.1"/>
</dbReference>
<evidence type="ECO:0000256" key="3">
    <source>
        <dbReference type="ARBA" id="ARBA00022763"/>
    </source>
</evidence>